<dbReference type="AlphaFoldDB" id="A0A2S8HUC4"/>
<dbReference type="EMBL" id="PUIN01000002">
    <property type="protein sequence ID" value="PQP05995.1"/>
    <property type="molecule type" value="Genomic_DNA"/>
</dbReference>
<name>A0A2S8HUC4_9PSED</name>
<gene>
    <name evidence="1" type="ORF">C5612_05000</name>
</gene>
<protein>
    <submittedName>
        <fullName evidence="1">Uncharacterized protein</fullName>
    </submittedName>
</protein>
<organism evidence="1 2">
    <name type="scientific">Pseudomonas frederiksbergensis</name>
    <dbReference type="NCBI Taxonomy" id="104087"/>
    <lineage>
        <taxon>Bacteria</taxon>
        <taxon>Pseudomonadati</taxon>
        <taxon>Pseudomonadota</taxon>
        <taxon>Gammaproteobacteria</taxon>
        <taxon>Pseudomonadales</taxon>
        <taxon>Pseudomonadaceae</taxon>
        <taxon>Pseudomonas</taxon>
    </lineage>
</organism>
<comment type="caution">
    <text evidence="1">The sequence shown here is derived from an EMBL/GenBank/DDBJ whole genome shotgun (WGS) entry which is preliminary data.</text>
</comment>
<accession>A0A2S8HUC4</accession>
<dbReference type="Proteomes" id="UP000239687">
    <property type="component" value="Unassembled WGS sequence"/>
</dbReference>
<evidence type="ECO:0000313" key="2">
    <source>
        <dbReference type="Proteomes" id="UP000239687"/>
    </source>
</evidence>
<evidence type="ECO:0000313" key="1">
    <source>
        <dbReference type="EMBL" id="PQP05995.1"/>
    </source>
</evidence>
<proteinExistence type="predicted"/>
<sequence>MGRREFFHECGVGAITDLIAVAYDLAWFWKVDPEQMMARPLDVLRESLEHAQRINAMQQVQ</sequence>
<reference evidence="1 2" key="1">
    <citation type="submission" date="2018-02" db="EMBL/GenBank/DDBJ databases">
        <title>Draft genome sequencing of Pseudomonas frederiksbergensis 11-D3.</title>
        <authorList>
            <person name="Zheng B.-X."/>
        </authorList>
    </citation>
    <scope>NUCLEOTIDE SEQUENCE [LARGE SCALE GENOMIC DNA]</scope>
    <source>
        <strain evidence="1 2">11-D3</strain>
    </source>
</reference>